<proteinExistence type="predicted"/>
<evidence type="ECO:0000256" key="1">
    <source>
        <dbReference type="SAM" id="MobiDB-lite"/>
    </source>
</evidence>
<dbReference type="InterPro" id="IPR049790">
    <property type="entry name" value="Rv3655c/TadE"/>
</dbReference>
<dbReference type="AlphaFoldDB" id="A0A921MGI2"/>
<organism evidence="4 5">
    <name type="scientific">Brevibacterium senegalense</name>
    <dbReference type="NCBI Taxonomy" id="1033736"/>
    <lineage>
        <taxon>Bacteria</taxon>
        <taxon>Bacillati</taxon>
        <taxon>Actinomycetota</taxon>
        <taxon>Actinomycetes</taxon>
        <taxon>Micrococcales</taxon>
        <taxon>Brevibacteriaceae</taxon>
        <taxon>Brevibacterium</taxon>
    </lineage>
</organism>
<evidence type="ECO:0000313" key="5">
    <source>
        <dbReference type="Proteomes" id="UP000784435"/>
    </source>
</evidence>
<keyword evidence="2" id="KW-0812">Transmembrane</keyword>
<evidence type="ECO:0000259" key="3">
    <source>
        <dbReference type="Pfam" id="PF07811"/>
    </source>
</evidence>
<evidence type="ECO:0000256" key="2">
    <source>
        <dbReference type="SAM" id="Phobius"/>
    </source>
</evidence>
<evidence type="ECO:0000313" key="4">
    <source>
        <dbReference type="EMBL" id="HJG80889.1"/>
    </source>
</evidence>
<feature type="region of interest" description="Disordered" evidence="1">
    <location>
        <begin position="1"/>
        <end position="20"/>
    </location>
</feature>
<feature type="domain" description="TadE-like" evidence="3">
    <location>
        <begin position="24"/>
        <end position="66"/>
    </location>
</feature>
<reference evidence="4" key="2">
    <citation type="submission" date="2021-09" db="EMBL/GenBank/DDBJ databases">
        <authorList>
            <person name="Gilroy R."/>
        </authorList>
    </citation>
    <scope>NUCLEOTIDE SEQUENCE</scope>
    <source>
        <strain evidence="4">ChiGjej5B5-7349</strain>
    </source>
</reference>
<protein>
    <submittedName>
        <fullName evidence="4">Pilus assembly protein</fullName>
    </submittedName>
</protein>
<accession>A0A921MGI2</accession>
<keyword evidence="2" id="KW-0472">Membrane</keyword>
<name>A0A921MGI2_9MICO</name>
<sequence>MCRRAGARAGADGPRTRPRRADEGAAAAEFAMVMPALVLIIGIVVGAGAIGATQLRAMDAARAAAREIARGEVQTEVIEEARKTAGEAARVTIEDDDGYAEVTVEVPLPDSLAPILDSVTASATARREG</sequence>
<dbReference type="EMBL" id="DYUK01000231">
    <property type="protein sequence ID" value="HJG80889.1"/>
    <property type="molecule type" value="Genomic_DNA"/>
</dbReference>
<dbReference type="NCBIfam" id="NF041390">
    <property type="entry name" value="TadE_Rv3655c"/>
    <property type="match status" value="1"/>
</dbReference>
<reference evidence="4" key="1">
    <citation type="journal article" date="2021" name="PeerJ">
        <title>Extensive microbial diversity within the chicken gut microbiome revealed by metagenomics and culture.</title>
        <authorList>
            <person name="Gilroy R."/>
            <person name="Ravi A."/>
            <person name="Getino M."/>
            <person name="Pursley I."/>
            <person name="Horton D.L."/>
            <person name="Alikhan N.F."/>
            <person name="Baker D."/>
            <person name="Gharbi K."/>
            <person name="Hall N."/>
            <person name="Watson M."/>
            <person name="Adriaenssens E.M."/>
            <person name="Foster-Nyarko E."/>
            <person name="Jarju S."/>
            <person name="Secka A."/>
            <person name="Antonio M."/>
            <person name="Oren A."/>
            <person name="Chaudhuri R.R."/>
            <person name="La Ragione R."/>
            <person name="Hildebrand F."/>
            <person name="Pallen M.J."/>
        </authorList>
    </citation>
    <scope>NUCLEOTIDE SEQUENCE</scope>
    <source>
        <strain evidence="4">ChiGjej5B5-7349</strain>
    </source>
</reference>
<feature type="transmembrane region" description="Helical" evidence="2">
    <location>
        <begin position="30"/>
        <end position="52"/>
    </location>
</feature>
<dbReference type="Proteomes" id="UP000784435">
    <property type="component" value="Unassembled WGS sequence"/>
</dbReference>
<comment type="caution">
    <text evidence="4">The sequence shown here is derived from an EMBL/GenBank/DDBJ whole genome shotgun (WGS) entry which is preliminary data.</text>
</comment>
<dbReference type="Pfam" id="PF07811">
    <property type="entry name" value="TadE"/>
    <property type="match status" value="1"/>
</dbReference>
<dbReference type="InterPro" id="IPR012495">
    <property type="entry name" value="TadE-like_dom"/>
</dbReference>
<gene>
    <name evidence="4" type="ORF">K8V08_10810</name>
</gene>
<keyword evidence="2" id="KW-1133">Transmembrane helix</keyword>